<dbReference type="Pfam" id="PF07992">
    <property type="entry name" value="Pyr_redox_2"/>
    <property type="match status" value="1"/>
</dbReference>
<sequence length="425" mass="46429">MLRTLLLILKTLHLTLQQVTTHIALALTPRLHRLTYHTVRDPKDIVVSGASFAGYHAARGLASILPTGYRVVVIERNSHFQLTWVLPRFCVVAGHEHKAFFPYRGYLAPVAEGAYTWITGAVGRIVLESGAGEGKVVLEESGKEIAFEYLVVATGAVAAGLPSRVGGKTKEEGMVMLRGEQERIRTARDVVLLGGGAAGVEMAGDVKERYPEKNVTLVHSGERLLNRGYGEGLSRRALDGLQALGVKVLMGERVVIDDQLERMEEVKLESDQVVKCDCLIKCVGQRPNSGLVGEVSPSSIAESGHSRICPTLQLVDKACSRIYAAGDVTEVDAVQNARGAFQQAEVVARNIVRAIKGKTLVEYQPKWWEGATKLTLGLKKSVMYVSDRSAELILPTKGKEELDSARVWKFFGLKPFVDAQEEKST</sequence>
<dbReference type="PANTHER" id="PTHR43735:SF5">
    <property type="entry name" value="FAD_NAD(P)-BINDING DOMAIN-CONTAINING PROTEIN"/>
    <property type="match status" value="1"/>
</dbReference>
<dbReference type="InterPro" id="IPR036188">
    <property type="entry name" value="FAD/NAD-bd_sf"/>
</dbReference>
<dbReference type="SUPFAM" id="SSF51905">
    <property type="entry name" value="FAD/NAD(P)-binding domain"/>
    <property type="match status" value="1"/>
</dbReference>
<keyword evidence="4" id="KW-1185">Reference proteome</keyword>
<gene>
    <name evidence="3" type="ORF">ASPACDRAFT_1884534</name>
</gene>
<feature type="signal peptide" evidence="1">
    <location>
        <begin position="1"/>
        <end position="17"/>
    </location>
</feature>
<feature type="chain" id="PRO_5012408831" description="FAD/NAD(P)-binding domain-containing protein" evidence="1">
    <location>
        <begin position="18"/>
        <end position="425"/>
    </location>
</feature>
<protein>
    <recommendedName>
        <fullName evidence="2">FAD/NAD(P)-binding domain-containing protein</fullName>
    </recommendedName>
</protein>
<keyword evidence="1" id="KW-0732">Signal</keyword>
<dbReference type="Proteomes" id="UP000184546">
    <property type="component" value="Unassembled WGS sequence"/>
</dbReference>
<dbReference type="EMBL" id="KV878970">
    <property type="protein sequence ID" value="OJK04925.1"/>
    <property type="molecule type" value="Genomic_DNA"/>
</dbReference>
<organism evidence="3 4">
    <name type="scientific">Aspergillus aculeatus (strain ATCC 16872 / CBS 172.66 / WB 5094)</name>
    <dbReference type="NCBI Taxonomy" id="690307"/>
    <lineage>
        <taxon>Eukaryota</taxon>
        <taxon>Fungi</taxon>
        <taxon>Dikarya</taxon>
        <taxon>Ascomycota</taxon>
        <taxon>Pezizomycotina</taxon>
        <taxon>Eurotiomycetes</taxon>
        <taxon>Eurotiomycetidae</taxon>
        <taxon>Eurotiales</taxon>
        <taxon>Aspergillaceae</taxon>
        <taxon>Aspergillus</taxon>
        <taxon>Aspergillus subgen. Circumdati</taxon>
    </lineage>
</organism>
<dbReference type="PRINTS" id="PR00411">
    <property type="entry name" value="PNDRDTASEI"/>
</dbReference>
<accession>A0A1L9X902</accession>
<evidence type="ECO:0000313" key="3">
    <source>
        <dbReference type="EMBL" id="OJK04925.1"/>
    </source>
</evidence>
<dbReference type="STRING" id="690307.A0A1L9X902"/>
<dbReference type="GeneID" id="30972187"/>
<name>A0A1L9X902_ASPA1</name>
<dbReference type="AlphaFoldDB" id="A0A1L9X902"/>
<dbReference type="OMA" id="THFQLTW"/>
<reference evidence="4" key="1">
    <citation type="journal article" date="2017" name="Genome Biol.">
        <title>Comparative genomics reveals high biological diversity and specific adaptations in the industrially and medically important fungal genus Aspergillus.</title>
        <authorList>
            <person name="de Vries R.P."/>
            <person name="Riley R."/>
            <person name="Wiebenga A."/>
            <person name="Aguilar-Osorio G."/>
            <person name="Amillis S."/>
            <person name="Uchima C.A."/>
            <person name="Anderluh G."/>
            <person name="Asadollahi M."/>
            <person name="Askin M."/>
            <person name="Barry K."/>
            <person name="Battaglia E."/>
            <person name="Bayram O."/>
            <person name="Benocci T."/>
            <person name="Braus-Stromeyer S.A."/>
            <person name="Caldana C."/>
            <person name="Canovas D."/>
            <person name="Cerqueira G.C."/>
            <person name="Chen F."/>
            <person name="Chen W."/>
            <person name="Choi C."/>
            <person name="Clum A."/>
            <person name="Dos Santos R.A."/>
            <person name="Damasio A.R."/>
            <person name="Diallinas G."/>
            <person name="Emri T."/>
            <person name="Fekete E."/>
            <person name="Flipphi M."/>
            <person name="Freyberg S."/>
            <person name="Gallo A."/>
            <person name="Gournas C."/>
            <person name="Habgood R."/>
            <person name="Hainaut M."/>
            <person name="Harispe M.L."/>
            <person name="Henrissat B."/>
            <person name="Hilden K.S."/>
            <person name="Hope R."/>
            <person name="Hossain A."/>
            <person name="Karabika E."/>
            <person name="Karaffa L."/>
            <person name="Karanyi Z."/>
            <person name="Krasevec N."/>
            <person name="Kuo A."/>
            <person name="Kusch H."/>
            <person name="LaButti K."/>
            <person name="Lagendijk E.L."/>
            <person name="Lapidus A."/>
            <person name="Levasseur A."/>
            <person name="Lindquist E."/>
            <person name="Lipzen A."/>
            <person name="Logrieco A.F."/>
            <person name="MacCabe A."/>
            <person name="Maekelae M.R."/>
            <person name="Malavazi I."/>
            <person name="Melin P."/>
            <person name="Meyer V."/>
            <person name="Mielnichuk N."/>
            <person name="Miskei M."/>
            <person name="Molnar A.P."/>
            <person name="Mule G."/>
            <person name="Ngan C.Y."/>
            <person name="Orejas M."/>
            <person name="Orosz E."/>
            <person name="Ouedraogo J.P."/>
            <person name="Overkamp K.M."/>
            <person name="Park H.-S."/>
            <person name="Perrone G."/>
            <person name="Piumi F."/>
            <person name="Punt P.J."/>
            <person name="Ram A.F."/>
            <person name="Ramon A."/>
            <person name="Rauscher S."/>
            <person name="Record E."/>
            <person name="Riano-Pachon D.M."/>
            <person name="Robert V."/>
            <person name="Roehrig J."/>
            <person name="Ruller R."/>
            <person name="Salamov A."/>
            <person name="Salih N.S."/>
            <person name="Samson R.A."/>
            <person name="Sandor E."/>
            <person name="Sanguinetti M."/>
            <person name="Schuetze T."/>
            <person name="Sepcic K."/>
            <person name="Shelest E."/>
            <person name="Sherlock G."/>
            <person name="Sophianopoulou V."/>
            <person name="Squina F.M."/>
            <person name="Sun H."/>
            <person name="Susca A."/>
            <person name="Todd R.B."/>
            <person name="Tsang A."/>
            <person name="Unkles S.E."/>
            <person name="van de Wiele N."/>
            <person name="van Rossen-Uffink D."/>
            <person name="Oliveira J.V."/>
            <person name="Vesth T.C."/>
            <person name="Visser J."/>
            <person name="Yu J.-H."/>
            <person name="Zhou M."/>
            <person name="Andersen M.R."/>
            <person name="Archer D.B."/>
            <person name="Baker S.E."/>
            <person name="Benoit I."/>
            <person name="Brakhage A.A."/>
            <person name="Braus G.H."/>
            <person name="Fischer R."/>
            <person name="Frisvad J.C."/>
            <person name="Goldman G.H."/>
            <person name="Houbraken J."/>
            <person name="Oakley B."/>
            <person name="Pocsi I."/>
            <person name="Scazzocchio C."/>
            <person name="Seiboth B."/>
            <person name="vanKuyk P.A."/>
            <person name="Wortman J."/>
            <person name="Dyer P.S."/>
            <person name="Grigoriev I.V."/>
        </authorList>
    </citation>
    <scope>NUCLEOTIDE SEQUENCE [LARGE SCALE GENOMIC DNA]</scope>
    <source>
        <strain evidence="4">ATCC 16872 / CBS 172.66 / WB 5094</strain>
    </source>
</reference>
<evidence type="ECO:0000259" key="2">
    <source>
        <dbReference type="Pfam" id="PF07992"/>
    </source>
</evidence>
<dbReference type="GO" id="GO:0004174">
    <property type="term" value="F:electron-transferring-flavoprotein dehydrogenase activity"/>
    <property type="evidence" value="ECO:0007669"/>
    <property type="project" value="TreeGrafter"/>
</dbReference>
<feature type="domain" description="FAD/NAD(P)-binding" evidence="2">
    <location>
        <begin position="43"/>
        <end position="343"/>
    </location>
</feature>
<dbReference type="GO" id="GO:0050660">
    <property type="term" value="F:flavin adenine dinucleotide binding"/>
    <property type="evidence" value="ECO:0007669"/>
    <property type="project" value="TreeGrafter"/>
</dbReference>
<dbReference type="PRINTS" id="PR00368">
    <property type="entry name" value="FADPNR"/>
</dbReference>
<dbReference type="RefSeq" id="XP_020061264.1">
    <property type="nucleotide sequence ID" value="XM_020198373.1"/>
</dbReference>
<evidence type="ECO:0000256" key="1">
    <source>
        <dbReference type="SAM" id="SignalP"/>
    </source>
</evidence>
<dbReference type="VEuPathDB" id="FungiDB:ASPACDRAFT_1884534"/>
<proteinExistence type="predicted"/>
<dbReference type="InterPro" id="IPR023753">
    <property type="entry name" value="FAD/NAD-binding_dom"/>
</dbReference>
<evidence type="ECO:0000313" key="4">
    <source>
        <dbReference type="Proteomes" id="UP000184546"/>
    </source>
</evidence>
<dbReference type="PANTHER" id="PTHR43735">
    <property type="entry name" value="APOPTOSIS-INDUCING FACTOR 1"/>
    <property type="match status" value="1"/>
</dbReference>
<dbReference type="OrthoDB" id="202203at2759"/>
<dbReference type="GO" id="GO:0005737">
    <property type="term" value="C:cytoplasm"/>
    <property type="evidence" value="ECO:0007669"/>
    <property type="project" value="TreeGrafter"/>
</dbReference>
<dbReference type="Gene3D" id="3.50.50.100">
    <property type="match status" value="1"/>
</dbReference>